<organism evidence="3 4">
    <name type="scientific">Armillaria gallica</name>
    <name type="common">Bulbous honey fungus</name>
    <name type="synonym">Armillaria bulbosa</name>
    <dbReference type="NCBI Taxonomy" id="47427"/>
    <lineage>
        <taxon>Eukaryota</taxon>
        <taxon>Fungi</taxon>
        <taxon>Dikarya</taxon>
        <taxon>Basidiomycota</taxon>
        <taxon>Agaricomycotina</taxon>
        <taxon>Agaricomycetes</taxon>
        <taxon>Agaricomycetidae</taxon>
        <taxon>Agaricales</taxon>
        <taxon>Marasmiineae</taxon>
        <taxon>Physalacriaceae</taxon>
        <taxon>Armillaria</taxon>
    </lineage>
</organism>
<dbReference type="AlphaFoldDB" id="A0A2H3D275"/>
<keyword evidence="4" id="KW-1185">Reference proteome</keyword>
<keyword evidence="2" id="KW-0812">Transmembrane</keyword>
<keyword evidence="2" id="KW-0472">Membrane</keyword>
<evidence type="ECO:0000313" key="3">
    <source>
        <dbReference type="EMBL" id="PBK89399.1"/>
    </source>
</evidence>
<dbReference type="Proteomes" id="UP000217790">
    <property type="component" value="Unassembled WGS sequence"/>
</dbReference>
<proteinExistence type="predicted"/>
<feature type="region of interest" description="Disordered" evidence="1">
    <location>
        <begin position="211"/>
        <end position="231"/>
    </location>
</feature>
<name>A0A2H3D275_ARMGA</name>
<evidence type="ECO:0000256" key="2">
    <source>
        <dbReference type="SAM" id="Phobius"/>
    </source>
</evidence>
<keyword evidence="2" id="KW-1133">Transmembrane helix</keyword>
<dbReference type="EMBL" id="KZ293669">
    <property type="protein sequence ID" value="PBK89399.1"/>
    <property type="molecule type" value="Genomic_DNA"/>
</dbReference>
<evidence type="ECO:0000313" key="4">
    <source>
        <dbReference type="Proteomes" id="UP000217790"/>
    </source>
</evidence>
<dbReference type="InParanoid" id="A0A2H3D275"/>
<dbReference type="OrthoDB" id="3115293at2759"/>
<evidence type="ECO:0000256" key="1">
    <source>
        <dbReference type="SAM" id="MobiDB-lite"/>
    </source>
</evidence>
<accession>A0A2H3D275</accession>
<protein>
    <submittedName>
        <fullName evidence="3">Uncharacterized protein</fullName>
    </submittedName>
</protein>
<feature type="transmembrane region" description="Helical" evidence="2">
    <location>
        <begin position="99"/>
        <end position="117"/>
    </location>
</feature>
<sequence length="253" mass="26929">MVQGTPMLMFGEAGDGGQGNGRRIMVLGTFVAPSSRTSKVKRACLLLSLCAGGIPTFIPASSSMSPALQPVPSKLSFSNIPSLYCLIAPQWSITTPAHIVVVAVALLDVVVIVTIVWKSCTVAIGTDVDAGGTGWIGMGMGVGFVAMAAVGVGRRHCGASWYRLRLHGWINRSAASTEGLRGGWGQDMCNPGLLGPPDAWKEAKKQLEVRRGEARQWSKGDKKLHSHSIAARLVGPQRSSAQIKYLRKEHKKS</sequence>
<feature type="transmembrane region" description="Helical" evidence="2">
    <location>
        <begin position="132"/>
        <end position="153"/>
    </location>
</feature>
<reference evidence="4" key="1">
    <citation type="journal article" date="2017" name="Nat. Ecol. Evol.">
        <title>Genome expansion and lineage-specific genetic innovations in the forest pathogenic fungi Armillaria.</title>
        <authorList>
            <person name="Sipos G."/>
            <person name="Prasanna A.N."/>
            <person name="Walter M.C."/>
            <person name="O'Connor E."/>
            <person name="Balint B."/>
            <person name="Krizsan K."/>
            <person name="Kiss B."/>
            <person name="Hess J."/>
            <person name="Varga T."/>
            <person name="Slot J."/>
            <person name="Riley R."/>
            <person name="Boka B."/>
            <person name="Rigling D."/>
            <person name="Barry K."/>
            <person name="Lee J."/>
            <person name="Mihaltcheva S."/>
            <person name="LaButti K."/>
            <person name="Lipzen A."/>
            <person name="Waldron R."/>
            <person name="Moloney N.M."/>
            <person name="Sperisen C."/>
            <person name="Kredics L."/>
            <person name="Vagvoelgyi C."/>
            <person name="Patrignani A."/>
            <person name="Fitzpatrick D."/>
            <person name="Nagy I."/>
            <person name="Doyle S."/>
            <person name="Anderson J.B."/>
            <person name="Grigoriev I.V."/>
            <person name="Gueldener U."/>
            <person name="Muensterkoetter M."/>
            <person name="Nagy L.G."/>
        </authorList>
    </citation>
    <scope>NUCLEOTIDE SEQUENCE [LARGE SCALE GENOMIC DNA]</scope>
    <source>
        <strain evidence="4">Ar21-2</strain>
    </source>
</reference>
<feature type="compositionally biased region" description="Basic and acidic residues" evidence="1">
    <location>
        <begin position="211"/>
        <end position="223"/>
    </location>
</feature>
<gene>
    <name evidence="3" type="ORF">ARMGADRAFT_1065211</name>
</gene>